<dbReference type="Pfam" id="PF13670">
    <property type="entry name" value="PepSY_2"/>
    <property type="match status" value="1"/>
</dbReference>
<proteinExistence type="predicted"/>
<organism evidence="3 4">
    <name type="scientific">Rhizobium rhizoryzae</name>
    <dbReference type="NCBI Taxonomy" id="451876"/>
    <lineage>
        <taxon>Bacteria</taxon>
        <taxon>Pseudomonadati</taxon>
        <taxon>Pseudomonadota</taxon>
        <taxon>Alphaproteobacteria</taxon>
        <taxon>Hyphomicrobiales</taxon>
        <taxon>Rhizobiaceae</taxon>
        <taxon>Rhizobium/Agrobacterium group</taxon>
        <taxon>Rhizobium</taxon>
    </lineage>
</organism>
<dbReference type="Proteomes" id="UP000519897">
    <property type="component" value="Unassembled WGS sequence"/>
</dbReference>
<feature type="chain" id="PRO_5031556725" description="PepSY domain-containing protein" evidence="1">
    <location>
        <begin position="21"/>
        <end position="88"/>
    </location>
</feature>
<name>A0A7W6PR74_9HYPH</name>
<evidence type="ECO:0000259" key="2">
    <source>
        <dbReference type="Pfam" id="PF13670"/>
    </source>
</evidence>
<sequence length="88" mass="9701">MKRLVAIAIASWAVGTAAVASERCNVPIADWQPRKVLQAKLESVGWKVRSIRSEDGCYEAFAINAEGEKVAAFFNPKSLEILDTKIEH</sequence>
<dbReference type="EMBL" id="JACIEC010000003">
    <property type="protein sequence ID" value="MBB4144268.1"/>
    <property type="molecule type" value="Genomic_DNA"/>
</dbReference>
<keyword evidence="1" id="KW-0732">Signal</keyword>
<feature type="domain" description="PepSY" evidence="2">
    <location>
        <begin position="5"/>
        <end position="85"/>
    </location>
</feature>
<reference evidence="3 4" key="1">
    <citation type="submission" date="2020-08" db="EMBL/GenBank/DDBJ databases">
        <title>Genomic Encyclopedia of Type Strains, Phase IV (KMG-IV): sequencing the most valuable type-strain genomes for metagenomic binning, comparative biology and taxonomic classification.</title>
        <authorList>
            <person name="Goeker M."/>
        </authorList>
    </citation>
    <scope>NUCLEOTIDE SEQUENCE [LARGE SCALE GENOMIC DNA]</scope>
    <source>
        <strain evidence="3 4">DSM 29514</strain>
    </source>
</reference>
<keyword evidence="4" id="KW-1185">Reference proteome</keyword>
<comment type="caution">
    <text evidence="3">The sequence shown here is derived from an EMBL/GenBank/DDBJ whole genome shotgun (WGS) entry which is preliminary data.</text>
</comment>
<dbReference type="RefSeq" id="WP_062556883.1">
    <property type="nucleotide sequence ID" value="NZ_CP049249.1"/>
</dbReference>
<evidence type="ECO:0000313" key="4">
    <source>
        <dbReference type="Proteomes" id="UP000519897"/>
    </source>
</evidence>
<dbReference type="AlphaFoldDB" id="A0A7W6PR74"/>
<protein>
    <recommendedName>
        <fullName evidence="2">PepSY domain-containing protein</fullName>
    </recommendedName>
</protein>
<accession>A0A7W6PR74</accession>
<gene>
    <name evidence="3" type="ORF">GGQ72_002825</name>
</gene>
<dbReference type="InterPro" id="IPR025711">
    <property type="entry name" value="PepSY"/>
</dbReference>
<evidence type="ECO:0000256" key="1">
    <source>
        <dbReference type="SAM" id="SignalP"/>
    </source>
</evidence>
<feature type="signal peptide" evidence="1">
    <location>
        <begin position="1"/>
        <end position="20"/>
    </location>
</feature>
<evidence type="ECO:0000313" key="3">
    <source>
        <dbReference type="EMBL" id="MBB4144268.1"/>
    </source>
</evidence>